<dbReference type="InterPro" id="IPR006680">
    <property type="entry name" value="Amidohydro-rel"/>
</dbReference>
<dbReference type="RefSeq" id="WP_126701028.1">
    <property type="nucleotide sequence ID" value="NZ_RWKW01000057.1"/>
</dbReference>
<dbReference type="GO" id="GO:0016831">
    <property type="term" value="F:carboxy-lyase activity"/>
    <property type="evidence" value="ECO:0007669"/>
    <property type="project" value="InterPro"/>
</dbReference>
<dbReference type="InterPro" id="IPR032466">
    <property type="entry name" value="Metal_Hydrolase"/>
</dbReference>
<dbReference type="SUPFAM" id="SSF51556">
    <property type="entry name" value="Metallo-dependent hydrolases"/>
    <property type="match status" value="1"/>
</dbReference>
<dbReference type="PANTHER" id="PTHR21240:SF19">
    <property type="entry name" value="CATALYTIC_ HYDROLASE"/>
    <property type="match status" value="1"/>
</dbReference>
<dbReference type="Gene3D" id="3.20.20.140">
    <property type="entry name" value="Metal-dependent hydrolases"/>
    <property type="match status" value="1"/>
</dbReference>
<comment type="caution">
    <text evidence="3">The sequence shown here is derived from an EMBL/GenBank/DDBJ whole genome shotgun (WGS) entry which is preliminary data.</text>
</comment>
<accession>A0A3R9YDS3</accession>
<name>A0A3R9YDS3_9HYPH</name>
<dbReference type="AlphaFoldDB" id="A0A3R9YDS3"/>
<sequence>MTGHIDIVVNVLTPREIAENRNPTDDRFHDQVRHSSELRRGVEIEDYLRKMDSAGIERSLLVAVRCGDLRIRGSMEITYERVHEICNAHPDRFSGLAGIDPMRGISGLRELDQAVKEYGFVGAHLYPHWFGLAPDAAQYYPYYARCAELDIPIMMQVGHNLIYQKDRRLPSVGRPICLDQVAIDFPELVLIGIHLGVPWTDEMISMAWKHPNVYIGGDAYAPRYWPPQMVHYANTYGSHKFLFGTDWPVIDPEEAVRQVADLGFRPESHRRIMRDNALRLFKLPGWREDAAIAAE</sequence>
<keyword evidence="3" id="KW-0378">Hydrolase</keyword>
<gene>
    <name evidence="3" type="ORF">EJC49_16470</name>
</gene>
<dbReference type="InterPro" id="IPR032465">
    <property type="entry name" value="ACMSD"/>
</dbReference>
<evidence type="ECO:0000259" key="2">
    <source>
        <dbReference type="Pfam" id="PF04909"/>
    </source>
</evidence>
<reference evidence="3 4" key="1">
    <citation type="submission" date="2018-12" db="EMBL/GenBank/DDBJ databases">
        <title>Mesorhizobium carbonis sp. nov., isolated from coal mine water.</title>
        <authorList>
            <person name="Xin W."/>
            <person name="Xu Z."/>
            <person name="Xiang F."/>
            <person name="Zhang J."/>
            <person name="Xi L."/>
            <person name="Liu J."/>
        </authorList>
    </citation>
    <scope>NUCLEOTIDE SEQUENCE [LARGE SCALE GENOMIC DNA]</scope>
    <source>
        <strain evidence="3 4">B2.3</strain>
    </source>
</reference>
<evidence type="ECO:0000256" key="1">
    <source>
        <dbReference type="ARBA" id="ARBA00023239"/>
    </source>
</evidence>
<protein>
    <submittedName>
        <fullName evidence="3">Amidohydrolase</fullName>
    </submittedName>
</protein>
<keyword evidence="1" id="KW-0456">Lyase</keyword>
<dbReference type="Pfam" id="PF04909">
    <property type="entry name" value="Amidohydro_2"/>
    <property type="match status" value="1"/>
</dbReference>
<organism evidence="3 4">
    <name type="scientific">Aquibium carbonis</name>
    <dbReference type="NCBI Taxonomy" id="2495581"/>
    <lineage>
        <taxon>Bacteria</taxon>
        <taxon>Pseudomonadati</taxon>
        <taxon>Pseudomonadota</taxon>
        <taxon>Alphaproteobacteria</taxon>
        <taxon>Hyphomicrobiales</taxon>
        <taxon>Phyllobacteriaceae</taxon>
        <taxon>Aquibium</taxon>
    </lineage>
</organism>
<dbReference type="Proteomes" id="UP000278398">
    <property type="component" value="Unassembled WGS sequence"/>
</dbReference>
<dbReference type="OrthoDB" id="1407586at2"/>
<proteinExistence type="predicted"/>
<evidence type="ECO:0000313" key="4">
    <source>
        <dbReference type="Proteomes" id="UP000278398"/>
    </source>
</evidence>
<dbReference type="EMBL" id="RWKW01000057">
    <property type="protein sequence ID" value="RST85317.1"/>
    <property type="molecule type" value="Genomic_DNA"/>
</dbReference>
<feature type="domain" description="Amidohydrolase-related" evidence="2">
    <location>
        <begin position="79"/>
        <end position="283"/>
    </location>
</feature>
<evidence type="ECO:0000313" key="3">
    <source>
        <dbReference type="EMBL" id="RST85317.1"/>
    </source>
</evidence>
<dbReference type="PANTHER" id="PTHR21240">
    <property type="entry name" value="2-AMINO-3-CARBOXYLMUCONATE-6-SEMIALDEHYDE DECARBOXYLASE"/>
    <property type="match status" value="1"/>
</dbReference>
<dbReference type="GO" id="GO:0016787">
    <property type="term" value="F:hydrolase activity"/>
    <property type="evidence" value="ECO:0007669"/>
    <property type="project" value="UniProtKB-KW"/>
</dbReference>
<keyword evidence="4" id="KW-1185">Reference proteome</keyword>